<gene>
    <name evidence="1" type="ORF">SLS56_009132</name>
</gene>
<keyword evidence="2" id="KW-1185">Reference proteome</keyword>
<accession>A0ABR3SI91</accession>
<proteinExistence type="predicted"/>
<evidence type="ECO:0000313" key="1">
    <source>
        <dbReference type="EMBL" id="KAL1621662.1"/>
    </source>
</evidence>
<protein>
    <submittedName>
        <fullName evidence="1">Uncharacterized protein</fullName>
    </submittedName>
</protein>
<sequence length="356" mass="39400">MKTVLYLDLRIAGFVEGAMLSALVSIKIVNKEKQEEVVNAVDSILGVQCGAFRYPQDVDFATKALAELAEITIQLHSTGSAILEPAGQPRTLEFLRDIASKFPARAAMNPERIAVILTKYGSLHGYQALRSTGSITACYEHTSLYTDALMDSFMEFQNFDRRLSAQQSDIKAGTKQFDVVDGYALALDIDSDHSRAQNRYESSWSGLARAKRECLVQMMKIANEVEEIRKNPSIATDIARIEGFQSPLEFNDQLPKVKEVAELRCPEKVCSQMVLFDGDSLALSESERKKMGELLNERPAIGEHLRLALPYGSEHGDLFCSLDFLKPEWIVAGASVTIVDGVVCALGFRYTNGLES</sequence>
<evidence type="ECO:0000313" key="2">
    <source>
        <dbReference type="Proteomes" id="UP001521116"/>
    </source>
</evidence>
<reference evidence="1 2" key="1">
    <citation type="submission" date="2024-02" db="EMBL/GenBank/DDBJ databases">
        <title>De novo assembly and annotation of 12 fungi associated with fruit tree decline syndrome in Ontario, Canada.</title>
        <authorList>
            <person name="Sulman M."/>
            <person name="Ellouze W."/>
            <person name="Ilyukhin E."/>
        </authorList>
    </citation>
    <scope>NUCLEOTIDE SEQUENCE [LARGE SCALE GENOMIC DNA]</scope>
    <source>
        <strain evidence="1 2">M1-105</strain>
    </source>
</reference>
<organism evidence="1 2">
    <name type="scientific">Neofusicoccum ribis</name>
    <dbReference type="NCBI Taxonomy" id="45134"/>
    <lineage>
        <taxon>Eukaryota</taxon>
        <taxon>Fungi</taxon>
        <taxon>Dikarya</taxon>
        <taxon>Ascomycota</taxon>
        <taxon>Pezizomycotina</taxon>
        <taxon>Dothideomycetes</taxon>
        <taxon>Dothideomycetes incertae sedis</taxon>
        <taxon>Botryosphaeriales</taxon>
        <taxon>Botryosphaeriaceae</taxon>
        <taxon>Neofusicoccum</taxon>
    </lineage>
</organism>
<comment type="caution">
    <text evidence="1">The sequence shown here is derived from an EMBL/GenBank/DDBJ whole genome shotgun (WGS) entry which is preliminary data.</text>
</comment>
<dbReference type="Proteomes" id="UP001521116">
    <property type="component" value="Unassembled WGS sequence"/>
</dbReference>
<name>A0ABR3SI91_9PEZI</name>
<dbReference type="EMBL" id="JAJVDC020000148">
    <property type="protein sequence ID" value="KAL1621662.1"/>
    <property type="molecule type" value="Genomic_DNA"/>
</dbReference>